<reference evidence="2" key="1">
    <citation type="journal article" date="2007" name="Science">
        <title>Draft genome of the filarial nematode parasite Brugia malayi.</title>
        <authorList>
            <person name="Ghedin E."/>
            <person name="Wang S."/>
            <person name="Spiro D."/>
            <person name="Caler E."/>
            <person name="Zhao Q."/>
            <person name="Crabtree J."/>
            <person name="Allen J.E."/>
            <person name="Delcher A.L."/>
            <person name="Guiliano D.B."/>
            <person name="Miranda-Saavedra D."/>
            <person name="Angiuoli S.V."/>
            <person name="Creasy T."/>
            <person name="Amedeo P."/>
            <person name="Haas B."/>
            <person name="El-Sayed N.M."/>
            <person name="Wortman J.R."/>
            <person name="Feldblyum T."/>
            <person name="Tallon L."/>
            <person name="Schatz M."/>
            <person name="Shumway M."/>
            <person name="Koo H."/>
            <person name="Salzberg S.L."/>
            <person name="Schobel S."/>
            <person name="Pertea M."/>
            <person name="Pop M."/>
            <person name="White O."/>
            <person name="Barton G.J."/>
            <person name="Carlow C.K."/>
            <person name="Crawford M.J."/>
            <person name="Daub J."/>
            <person name="Dimmic M.W."/>
            <person name="Estes C.F."/>
            <person name="Foster J.M."/>
            <person name="Ganatra M."/>
            <person name="Gregory W.F."/>
            <person name="Johnson N.M."/>
            <person name="Jin J."/>
            <person name="Komuniecki R."/>
            <person name="Korf I."/>
            <person name="Kumar S."/>
            <person name="Laney S."/>
            <person name="Li B.W."/>
            <person name="Li W."/>
            <person name="Lindblom T.H."/>
            <person name="Lustigman S."/>
            <person name="Ma D."/>
            <person name="Maina C.V."/>
            <person name="Martin D.M."/>
            <person name="McCarter J.P."/>
            <person name="McReynolds L."/>
            <person name="Mitreva M."/>
            <person name="Nutman T.B."/>
            <person name="Parkinson J."/>
            <person name="Peregrin-Alvarez J.M."/>
            <person name="Poole C."/>
            <person name="Ren Q."/>
            <person name="Saunders L."/>
            <person name="Sluder A.E."/>
            <person name="Smith K."/>
            <person name="Stanke M."/>
            <person name="Unnasch T.R."/>
            <person name="Ware J."/>
            <person name="Wei A.D."/>
            <person name="Weil G."/>
            <person name="Williams D.J."/>
            <person name="Zhang Y."/>
            <person name="Williams S.A."/>
            <person name="Fraser-Liggett C."/>
            <person name="Slatko B."/>
            <person name="Blaxter M.L."/>
            <person name="Scott A.L."/>
        </authorList>
    </citation>
    <scope>NUCLEOTIDE SEQUENCE</scope>
    <source>
        <strain evidence="2">FR3</strain>
    </source>
</reference>
<name>A0A1I9GAH1_BRUMA</name>
<sequence>DRSYKHDGHEDEINMQEGHLKEAPDLPLTPERIAIAKKTKKSGKDVDEKNTALYPICKTFPNKGVEGACCLLHPGAKLQKLYYIWGS</sequence>
<protein>
    <submittedName>
        <fullName evidence="2">Bm11803</fullName>
    </submittedName>
</protein>
<accession>A0A1I9GAH1</accession>
<evidence type="ECO:0000256" key="1">
    <source>
        <dbReference type="SAM" id="MobiDB-lite"/>
    </source>
</evidence>
<proteinExistence type="predicted"/>
<organism evidence="2">
    <name type="scientific">Brugia malayi</name>
    <name type="common">Filarial nematode worm</name>
    <dbReference type="NCBI Taxonomy" id="6279"/>
    <lineage>
        <taxon>Eukaryota</taxon>
        <taxon>Metazoa</taxon>
        <taxon>Ecdysozoa</taxon>
        <taxon>Nematoda</taxon>
        <taxon>Chromadorea</taxon>
        <taxon>Rhabditida</taxon>
        <taxon>Spirurina</taxon>
        <taxon>Spiruromorpha</taxon>
        <taxon>Filarioidea</taxon>
        <taxon>Onchocercidae</taxon>
        <taxon>Brugia</taxon>
    </lineage>
</organism>
<dbReference type="EMBL" id="LN860448">
    <property type="protein sequence ID" value="CDQ07507.1"/>
    <property type="molecule type" value="Genomic_DNA"/>
</dbReference>
<reference evidence="2" key="2">
    <citation type="submission" date="2012-12" db="EMBL/GenBank/DDBJ databases">
        <authorList>
            <consortium name="WormBase Consortium"/>
            <person name="Ghedin E."/>
            <person name="Paulini M."/>
        </authorList>
    </citation>
    <scope>NUCLEOTIDE SEQUENCE</scope>
    <source>
        <strain evidence="2">FR3</strain>
    </source>
</reference>
<dbReference type="AlphaFoldDB" id="A0A1I9GAH1"/>
<gene>
    <name evidence="2" type="primary">Bm11803</name>
    <name evidence="2" type="ORF">BM_Bm11803</name>
</gene>
<feature type="region of interest" description="Disordered" evidence="1">
    <location>
        <begin position="1"/>
        <end position="26"/>
    </location>
</feature>
<feature type="non-terminal residue" evidence="2">
    <location>
        <position position="1"/>
    </location>
</feature>
<evidence type="ECO:0000313" key="2">
    <source>
        <dbReference type="EMBL" id="CDQ07507.1"/>
    </source>
</evidence>
<feature type="compositionally biased region" description="Basic and acidic residues" evidence="1">
    <location>
        <begin position="1"/>
        <end position="24"/>
    </location>
</feature>